<dbReference type="InterPro" id="IPR018639">
    <property type="entry name" value="DUF2062"/>
</dbReference>
<comment type="caution">
    <text evidence="3">The sequence shown here is derived from an EMBL/GenBank/DDBJ whole genome shotgun (WGS) entry which is preliminary data.</text>
</comment>
<protein>
    <recommendedName>
        <fullName evidence="2">DUF2062 domain-containing protein</fullName>
    </recommendedName>
</protein>
<feature type="domain" description="DUF2062" evidence="2">
    <location>
        <begin position="24"/>
        <end position="176"/>
    </location>
</feature>
<evidence type="ECO:0000313" key="3">
    <source>
        <dbReference type="EMBL" id="RZU45022.1"/>
    </source>
</evidence>
<evidence type="ECO:0000259" key="2">
    <source>
        <dbReference type="Pfam" id="PF09835"/>
    </source>
</evidence>
<keyword evidence="1" id="KW-0812">Transmembrane</keyword>
<dbReference type="Proteomes" id="UP000292423">
    <property type="component" value="Unassembled WGS sequence"/>
</dbReference>
<sequence>MPKKFIRRHLPDPSRIARTPGLGFLRHHLEDPNLWHLNRRSASGAMFWGLWFAFLPMPLHTIPAVIAALVFRINLPLTVAMVWMVNPLTMLPCFYVAYDIGATLLHRPGLSLGEIELLIQMLEGLGRHHPNHPGALHLSGYLEPFLLGMLVTGFLLGSLGYLGMNWYWRRHVLRSWEKRRKRQAAHSNQPPASHG</sequence>
<proteinExistence type="predicted"/>
<dbReference type="EMBL" id="SHKX01000012">
    <property type="protein sequence ID" value="RZU45022.1"/>
    <property type="molecule type" value="Genomic_DNA"/>
</dbReference>
<dbReference type="OrthoDB" id="9786029at2"/>
<evidence type="ECO:0000313" key="4">
    <source>
        <dbReference type="Proteomes" id="UP000292423"/>
    </source>
</evidence>
<feature type="transmembrane region" description="Helical" evidence="1">
    <location>
        <begin position="45"/>
        <end position="70"/>
    </location>
</feature>
<reference evidence="3 4" key="1">
    <citation type="submission" date="2019-02" db="EMBL/GenBank/DDBJ databases">
        <title>Genomic Encyclopedia of Type Strains, Phase IV (KMG-IV): sequencing the most valuable type-strain genomes for metagenomic binning, comparative biology and taxonomic classification.</title>
        <authorList>
            <person name="Goeker M."/>
        </authorList>
    </citation>
    <scope>NUCLEOTIDE SEQUENCE [LARGE SCALE GENOMIC DNA]</scope>
    <source>
        <strain evidence="3 4">DSM 105135</strain>
    </source>
</reference>
<dbReference type="AlphaFoldDB" id="A0A4Q7Z3R5"/>
<dbReference type="RefSeq" id="WP_130412970.1">
    <property type="nucleotide sequence ID" value="NZ_SHKX01000012.1"/>
</dbReference>
<evidence type="ECO:0000256" key="1">
    <source>
        <dbReference type="SAM" id="Phobius"/>
    </source>
</evidence>
<dbReference type="PANTHER" id="PTHR40547">
    <property type="entry name" value="SLL0298 PROTEIN"/>
    <property type="match status" value="1"/>
</dbReference>
<keyword evidence="4" id="KW-1185">Reference proteome</keyword>
<organism evidence="3 4">
    <name type="scientific">Fluviicoccus keumensis</name>
    <dbReference type="NCBI Taxonomy" id="1435465"/>
    <lineage>
        <taxon>Bacteria</taxon>
        <taxon>Pseudomonadati</taxon>
        <taxon>Pseudomonadota</taxon>
        <taxon>Gammaproteobacteria</taxon>
        <taxon>Moraxellales</taxon>
        <taxon>Moraxellaceae</taxon>
        <taxon>Fluviicoccus</taxon>
    </lineage>
</organism>
<keyword evidence="1" id="KW-0472">Membrane</keyword>
<feature type="transmembrane region" description="Helical" evidence="1">
    <location>
        <begin position="77"/>
        <end position="98"/>
    </location>
</feature>
<dbReference type="Pfam" id="PF09835">
    <property type="entry name" value="DUF2062"/>
    <property type="match status" value="1"/>
</dbReference>
<name>A0A4Q7Z3R5_9GAMM</name>
<accession>A0A4Q7Z3R5</accession>
<keyword evidence="1" id="KW-1133">Transmembrane helix</keyword>
<feature type="transmembrane region" description="Helical" evidence="1">
    <location>
        <begin position="145"/>
        <end position="168"/>
    </location>
</feature>
<gene>
    <name evidence="3" type="ORF">EV700_1829</name>
</gene>
<dbReference type="PANTHER" id="PTHR40547:SF1">
    <property type="entry name" value="SLL0298 PROTEIN"/>
    <property type="match status" value="1"/>
</dbReference>